<dbReference type="AlphaFoldDB" id="A0A225MH60"/>
<protein>
    <submittedName>
        <fullName evidence="2">Succinate dehydrogenase</fullName>
    </submittedName>
</protein>
<gene>
    <name evidence="2" type="ORF">CEY11_11210</name>
</gene>
<proteinExistence type="predicted"/>
<reference evidence="3" key="1">
    <citation type="submission" date="2017-06" db="EMBL/GenBank/DDBJ databases">
        <title>Herbaspirillum phytohormonus sp. nov., isolated from the root nodule of Robinia pseudoacacia in lead-zinc mine.</title>
        <authorList>
            <person name="Fan M."/>
            <person name="Lin Y."/>
        </authorList>
    </citation>
    <scope>NUCLEOTIDE SEQUENCE [LARGE SCALE GENOMIC DNA]</scope>
    <source>
        <strain evidence="3">SC-089</strain>
    </source>
</reference>
<dbReference type="Gene3D" id="1.20.1300.10">
    <property type="entry name" value="Fumarate reductase/succinate dehydrogenase, transmembrane subunit"/>
    <property type="match status" value="1"/>
</dbReference>
<dbReference type="InterPro" id="IPR034804">
    <property type="entry name" value="SQR/QFR_C/D"/>
</dbReference>
<dbReference type="Proteomes" id="UP000214603">
    <property type="component" value="Unassembled WGS sequence"/>
</dbReference>
<evidence type="ECO:0000313" key="2">
    <source>
        <dbReference type="EMBL" id="OWT60222.1"/>
    </source>
</evidence>
<dbReference type="SUPFAM" id="SSF81343">
    <property type="entry name" value="Fumarate reductase respiratory complex transmembrane subunits"/>
    <property type="match status" value="1"/>
</dbReference>
<dbReference type="OrthoDB" id="8779376at2"/>
<feature type="transmembrane region" description="Helical" evidence="1">
    <location>
        <begin position="51"/>
        <end position="73"/>
    </location>
</feature>
<organism evidence="2 3">
    <name type="scientific">Candidimonas nitroreducens</name>
    <dbReference type="NCBI Taxonomy" id="683354"/>
    <lineage>
        <taxon>Bacteria</taxon>
        <taxon>Pseudomonadati</taxon>
        <taxon>Pseudomonadota</taxon>
        <taxon>Betaproteobacteria</taxon>
        <taxon>Burkholderiales</taxon>
        <taxon>Alcaligenaceae</taxon>
        <taxon>Candidimonas</taxon>
    </lineage>
</organism>
<keyword evidence="3" id="KW-1185">Reference proteome</keyword>
<evidence type="ECO:0000256" key="1">
    <source>
        <dbReference type="SAM" id="Phobius"/>
    </source>
</evidence>
<keyword evidence="1" id="KW-0812">Transmembrane</keyword>
<dbReference type="RefSeq" id="WP_088603479.1">
    <property type="nucleotide sequence ID" value="NZ_NJIH01000006.1"/>
</dbReference>
<feature type="transmembrane region" description="Helical" evidence="1">
    <location>
        <begin position="12"/>
        <end position="31"/>
    </location>
</feature>
<keyword evidence="1" id="KW-1133">Transmembrane helix</keyword>
<comment type="caution">
    <text evidence="2">The sequence shown here is derived from an EMBL/GenBank/DDBJ whole genome shotgun (WGS) entry which is preliminary data.</text>
</comment>
<feature type="transmembrane region" description="Helical" evidence="1">
    <location>
        <begin position="85"/>
        <end position="110"/>
    </location>
</feature>
<dbReference type="GO" id="GO:0016020">
    <property type="term" value="C:membrane"/>
    <property type="evidence" value="ECO:0007669"/>
    <property type="project" value="InterPro"/>
</dbReference>
<keyword evidence="1" id="KW-0472">Membrane</keyword>
<name>A0A225MH60_9BURK</name>
<accession>A0A225MH60</accession>
<sequence>MENKLFLLQRLTAMFMGPFLLIHLGVILYAVRGGLTAGEILGRTQGNWFWLAFYGLFVLAVSVHAPIGLRNILIEWARLPRGLAGVLCTLFGIVLLVLGLRAVIAVGGWLA</sequence>
<evidence type="ECO:0000313" key="3">
    <source>
        <dbReference type="Proteomes" id="UP000214603"/>
    </source>
</evidence>
<dbReference type="EMBL" id="NJIH01000006">
    <property type="protein sequence ID" value="OWT60222.1"/>
    <property type="molecule type" value="Genomic_DNA"/>
</dbReference>